<evidence type="ECO:0000313" key="5">
    <source>
        <dbReference type="Proteomes" id="UP001054889"/>
    </source>
</evidence>
<name>A0AAV5ED16_ELECO</name>
<evidence type="ECO:0000313" key="4">
    <source>
        <dbReference type="EMBL" id="GJN20385.1"/>
    </source>
</evidence>
<reference evidence="4" key="1">
    <citation type="journal article" date="2018" name="DNA Res.">
        <title>Multiple hybrid de novo genome assembly of finger millet, an orphan allotetraploid crop.</title>
        <authorList>
            <person name="Hatakeyama M."/>
            <person name="Aluri S."/>
            <person name="Balachadran M.T."/>
            <person name="Sivarajan S.R."/>
            <person name="Patrignani A."/>
            <person name="Gruter S."/>
            <person name="Poveda L."/>
            <person name="Shimizu-Inatsugi R."/>
            <person name="Baeten J."/>
            <person name="Francoijs K.J."/>
            <person name="Nataraja K.N."/>
            <person name="Reddy Y.A.N."/>
            <person name="Phadnis S."/>
            <person name="Ravikumar R.L."/>
            <person name="Schlapbach R."/>
            <person name="Sreeman S.M."/>
            <person name="Shimizu K.K."/>
        </authorList>
    </citation>
    <scope>NUCLEOTIDE SEQUENCE</scope>
</reference>
<feature type="domain" description="Aminotransferase class I/classII large" evidence="3">
    <location>
        <begin position="190"/>
        <end position="245"/>
    </location>
</feature>
<keyword evidence="5" id="KW-1185">Reference proteome</keyword>
<reference evidence="4" key="2">
    <citation type="submission" date="2021-12" db="EMBL/GenBank/DDBJ databases">
        <title>Resequencing data analysis of finger millet.</title>
        <authorList>
            <person name="Hatakeyama M."/>
            <person name="Aluri S."/>
            <person name="Balachadran M.T."/>
            <person name="Sivarajan S.R."/>
            <person name="Poveda L."/>
            <person name="Shimizu-Inatsugi R."/>
            <person name="Schlapbach R."/>
            <person name="Sreeman S.M."/>
            <person name="Shimizu K.K."/>
        </authorList>
    </citation>
    <scope>NUCLEOTIDE SEQUENCE</scope>
</reference>
<dbReference type="PANTHER" id="PTHR43795:SF85">
    <property type="entry name" value="AMINOTRANSFERASE ACS10-RELATED"/>
    <property type="match status" value="1"/>
</dbReference>
<organism evidence="4 5">
    <name type="scientific">Eleusine coracana subsp. coracana</name>
    <dbReference type="NCBI Taxonomy" id="191504"/>
    <lineage>
        <taxon>Eukaryota</taxon>
        <taxon>Viridiplantae</taxon>
        <taxon>Streptophyta</taxon>
        <taxon>Embryophyta</taxon>
        <taxon>Tracheophyta</taxon>
        <taxon>Spermatophyta</taxon>
        <taxon>Magnoliopsida</taxon>
        <taxon>Liliopsida</taxon>
        <taxon>Poales</taxon>
        <taxon>Poaceae</taxon>
        <taxon>PACMAD clade</taxon>
        <taxon>Chloridoideae</taxon>
        <taxon>Cynodonteae</taxon>
        <taxon>Eleusininae</taxon>
        <taxon>Eleusine</taxon>
    </lineage>
</organism>
<dbReference type="Proteomes" id="UP001054889">
    <property type="component" value="Unassembled WGS sequence"/>
</dbReference>
<feature type="domain" description="Aminotransferase class I/classII large" evidence="3">
    <location>
        <begin position="111"/>
        <end position="178"/>
    </location>
</feature>
<accession>A0AAV5ED16</accession>
<sequence>MATTSASTVTDASALSLLAMASLAPSLSRAISSLPFSTLHLAPLSQSSCVSSGRWNWVLQARHSGRRWWPRAPSRRLILALLSPTAVFTKVPGDPFSGNAVEEQLFRRVQEKQEALARFMRQVVHESVSVDPSQMVITSGATPSMEILSFCLADPGNAFLVPSPYYPGRDRDIKWNSLQSGKEARSKGDSLSKDLSLADYLRINREKLKKIYHLFVDALKQVGIECFKSSRGFYCWADMSRCCSTTLSEQDIPLLVERLRRVTDTYKLNS</sequence>
<dbReference type="Gene3D" id="3.90.1150.10">
    <property type="entry name" value="Aspartate Aminotransferase, domain 1"/>
    <property type="match status" value="1"/>
</dbReference>
<dbReference type="GO" id="GO:0006520">
    <property type="term" value="P:amino acid metabolic process"/>
    <property type="evidence" value="ECO:0007669"/>
    <property type="project" value="TreeGrafter"/>
</dbReference>
<dbReference type="SUPFAM" id="SSF53383">
    <property type="entry name" value="PLP-dependent transferases"/>
    <property type="match status" value="2"/>
</dbReference>
<dbReference type="Gene3D" id="3.40.640.10">
    <property type="entry name" value="Type I PLP-dependent aspartate aminotransferase-like (Major domain)"/>
    <property type="match status" value="1"/>
</dbReference>
<dbReference type="InterPro" id="IPR015421">
    <property type="entry name" value="PyrdxlP-dep_Trfase_major"/>
</dbReference>
<evidence type="ECO:0000259" key="3">
    <source>
        <dbReference type="Pfam" id="PF00155"/>
    </source>
</evidence>
<dbReference type="GO" id="GO:0030170">
    <property type="term" value="F:pyridoxal phosphate binding"/>
    <property type="evidence" value="ECO:0007669"/>
    <property type="project" value="InterPro"/>
</dbReference>
<keyword evidence="2" id="KW-0663">Pyridoxal phosphate</keyword>
<dbReference type="InterPro" id="IPR015424">
    <property type="entry name" value="PyrdxlP-dep_Trfase"/>
</dbReference>
<dbReference type="InterPro" id="IPR050478">
    <property type="entry name" value="Ethylene_sulfur-biosynth"/>
</dbReference>
<proteinExistence type="predicted"/>
<dbReference type="InterPro" id="IPR004839">
    <property type="entry name" value="Aminotransferase_I/II_large"/>
</dbReference>
<dbReference type="PANTHER" id="PTHR43795">
    <property type="entry name" value="BIFUNCTIONAL ASPARTATE AMINOTRANSFERASE AND GLUTAMATE/ASPARTATE-PREPHENATE AMINOTRANSFERASE-RELATED"/>
    <property type="match status" value="1"/>
</dbReference>
<evidence type="ECO:0000256" key="2">
    <source>
        <dbReference type="ARBA" id="ARBA00022898"/>
    </source>
</evidence>
<comment type="cofactor">
    <cofactor evidence="1">
        <name>pyridoxal 5'-phosphate</name>
        <dbReference type="ChEBI" id="CHEBI:597326"/>
    </cofactor>
</comment>
<dbReference type="EMBL" id="BQKI01000074">
    <property type="protein sequence ID" value="GJN20385.1"/>
    <property type="molecule type" value="Genomic_DNA"/>
</dbReference>
<gene>
    <name evidence="4" type="primary">gb07756</name>
    <name evidence="4" type="ORF">PR202_gb07756</name>
</gene>
<dbReference type="PRINTS" id="PR00753">
    <property type="entry name" value="ACCSYNTHASE"/>
</dbReference>
<dbReference type="GO" id="GO:0008483">
    <property type="term" value="F:transaminase activity"/>
    <property type="evidence" value="ECO:0007669"/>
    <property type="project" value="TreeGrafter"/>
</dbReference>
<evidence type="ECO:0000256" key="1">
    <source>
        <dbReference type="ARBA" id="ARBA00001933"/>
    </source>
</evidence>
<comment type="caution">
    <text evidence="4">The sequence shown here is derived from an EMBL/GenBank/DDBJ whole genome shotgun (WGS) entry which is preliminary data.</text>
</comment>
<dbReference type="InterPro" id="IPR015422">
    <property type="entry name" value="PyrdxlP-dep_Trfase_small"/>
</dbReference>
<protein>
    <recommendedName>
        <fullName evidence="3">Aminotransferase class I/classII large domain-containing protein</fullName>
    </recommendedName>
</protein>
<dbReference type="AlphaFoldDB" id="A0AAV5ED16"/>
<dbReference type="Pfam" id="PF00155">
    <property type="entry name" value="Aminotran_1_2"/>
    <property type="match status" value="2"/>
</dbReference>